<dbReference type="Proteomes" id="UP001054821">
    <property type="component" value="Chromosome 4"/>
</dbReference>
<dbReference type="InterPro" id="IPR041048">
    <property type="entry name" value="RuvB-like_C"/>
</dbReference>
<keyword evidence="5" id="KW-1185">Reference proteome</keyword>
<gene>
    <name evidence="4" type="ORF">L3X38_022974</name>
</gene>
<dbReference type="EC" id="3.6.4.12" evidence="1"/>
<feature type="transmembrane region" description="Helical" evidence="2">
    <location>
        <begin position="97"/>
        <end position="114"/>
    </location>
</feature>
<keyword evidence="2" id="KW-0812">Transmembrane</keyword>
<name>A0AAD4Z4T7_PRUDU</name>
<evidence type="ECO:0000256" key="2">
    <source>
        <dbReference type="SAM" id="Phobius"/>
    </source>
</evidence>
<dbReference type="GO" id="GO:0003678">
    <property type="term" value="F:DNA helicase activity"/>
    <property type="evidence" value="ECO:0007669"/>
    <property type="project" value="UniProtKB-EC"/>
</dbReference>
<organism evidence="4 5">
    <name type="scientific">Prunus dulcis</name>
    <name type="common">Almond</name>
    <name type="synonym">Amygdalus dulcis</name>
    <dbReference type="NCBI Taxonomy" id="3755"/>
    <lineage>
        <taxon>Eukaryota</taxon>
        <taxon>Viridiplantae</taxon>
        <taxon>Streptophyta</taxon>
        <taxon>Embryophyta</taxon>
        <taxon>Tracheophyta</taxon>
        <taxon>Spermatophyta</taxon>
        <taxon>Magnoliopsida</taxon>
        <taxon>eudicotyledons</taxon>
        <taxon>Gunneridae</taxon>
        <taxon>Pentapetalae</taxon>
        <taxon>rosids</taxon>
        <taxon>fabids</taxon>
        <taxon>Rosales</taxon>
        <taxon>Rosaceae</taxon>
        <taxon>Amygdaloideae</taxon>
        <taxon>Amygdaleae</taxon>
        <taxon>Prunus</taxon>
    </lineage>
</organism>
<dbReference type="Gene3D" id="1.10.8.60">
    <property type="match status" value="1"/>
</dbReference>
<comment type="similarity">
    <text evidence="1">Belongs to the RuvB family.</text>
</comment>
<keyword evidence="2" id="KW-0472">Membrane</keyword>
<dbReference type="GO" id="GO:0016787">
    <property type="term" value="F:hydrolase activity"/>
    <property type="evidence" value="ECO:0007669"/>
    <property type="project" value="UniProtKB-KW"/>
</dbReference>
<evidence type="ECO:0000313" key="5">
    <source>
        <dbReference type="Proteomes" id="UP001054821"/>
    </source>
</evidence>
<comment type="catalytic activity">
    <reaction evidence="1">
        <text>ATP + H2O = ADP + phosphate + H(+)</text>
        <dbReference type="Rhea" id="RHEA:13065"/>
        <dbReference type="ChEBI" id="CHEBI:15377"/>
        <dbReference type="ChEBI" id="CHEBI:15378"/>
        <dbReference type="ChEBI" id="CHEBI:30616"/>
        <dbReference type="ChEBI" id="CHEBI:43474"/>
        <dbReference type="ChEBI" id="CHEBI:456216"/>
        <dbReference type="EC" id="3.6.4.12"/>
    </reaction>
</comment>
<keyword evidence="1" id="KW-0539">Nucleus</keyword>
<protein>
    <recommendedName>
        <fullName evidence="1">RuvB-like helicase</fullName>
        <ecNumber evidence="1">3.6.4.12</ecNumber>
    </recommendedName>
</protein>
<proteinExistence type="inferred from homology"/>
<dbReference type="AlphaFoldDB" id="A0AAD4Z4T7"/>
<dbReference type="GO" id="GO:0005524">
    <property type="term" value="F:ATP binding"/>
    <property type="evidence" value="ECO:0007669"/>
    <property type="project" value="UniProtKB-KW"/>
</dbReference>
<reference evidence="4 5" key="1">
    <citation type="journal article" date="2022" name="G3 (Bethesda)">
        <title>Whole-genome sequence and methylome profiling of the almond [Prunus dulcis (Mill.) D.A. Webb] cultivar 'Nonpareil'.</title>
        <authorList>
            <person name="D'Amico-Willman K.M."/>
            <person name="Ouma W.Z."/>
            <person name="Meulia T."/>
            <person name="Sideli G.M."/>
            <person name="Gradziel T.M."/>
            <person name="Fresnedo-Ramirez J."/>
        </authorList>
    </citation>
    <scope>NUCLEOTIDE SEQUENCE [LARGE SCALE GENOMIC DNA]</scope>
    <source>
        <strain evidence="4">Clone GOH B32 T37-40</strain>
    </source>
</reference>
<keyword evidence="1" id="KW-0347">Helicase</keyword>
<accession>A0AAD4Z4T7</accession>
<keyword evidence="1" id="KW-0804">Transcription</keyword>
<sequence>MSRGRRSEMSEVAKHLLTKIGVDASLRYAIHLITASALACQSGREILWRWRILTEVYHLFLDVKRSTQYLMEYHSQYMFSEEGDEDDTNAMQSLSDSLGKTLCLFLYLGLLVLGQHWTFFMGKTALLLLISDYIFLWEPYKLQNLRFNHL</sequence>
<comment type="caution">
    <text evidence="4">The sequence shown here is derived from an EMBL/GenBank/DDBJ whole genome shotgun (WGS) entry which is preliminary data.</text>
</comment>
<keyword evidence="1" id="KW-0805">Transcription regulation</keyword>
<keyword evidence="1" id="KW-0067">ATP-binding</keyword>
<evidence type="ECO:0000256" key="1">
    <source>
        <dbReference type="RuleBase" id="RU363048"/>
    </source>
</evidence>
<dbReference type="InterPro" id="IPR027238">
    <property type="entry name" value="RuvB-like"/>
</dbReference>
<keyword evidence="1" id="KW-0378">Hydrolase</keyword>
<feature type="domain" description="RuvB-like AAA-lid" evidence="3">
    <location>
        <begin position="8"/>
        <end position="62"/>
    </location>
</feature>
<keyword evidence="2" id="KW-1133">Transmembrane helix</keyword>
<keyword evidence="1" id="KW-0547">Nucleotide-binding</keyword>
<evidence type="ECO:0000313" key="4">
    <source>
        <dbReference type="EMBL" id="KAI5332845.1"/>
    </source>
</evidence>
<dbReference type="PANTHER" id="PTHR11093">
    <property type="entry name" value="RUVB-RELATED REPTIN AND PONTIN"/>
    <property type="match status" value="1"/>
</dbReference>
<evidence type="ECO:0000259" key="3">
    <source>
        <dbReference type="Pfam" id="PF17856"/>
    </source>
</evidence>
<dbReference type="EMBL" id="JAJFAZ020000004">
    <property type="protein sequence ID" value="KAI5332845.1"/>
    <property type="molecule type" value="Genomic_DNA"/>
</dbReference>
<dbReference type="Pfam" id="PF17856">
    <property type="entry name" value="TIP49_C"/>
    <property type="match status" value="1"/>
</dbReference>